<evidence type="ECO:0000313" key="2">
    <source>
        <dbReference type="EMBL" id="ANH84075.1"/>
    </source>
</evidence>
<keyword evidence="3" id="KW-1185">Reference proteome</keyword>
<reference evidence="2 3" key="1">
    <citation type="submission" date="2016-05" db="EMBL/GenBank/DDBJ databases">
        <title>Niabella ginsenosidivorans BS26 whole genome sequencing.</title>
        <authorList>
            <person name="Im W.T."/>
            <person name="Siddiqi M.Z."/>
        </authorList>
    </citation>
    <scope>NUCLEOTIDE SEQUENCE [LARGE SCALE GENOMIC DNA]</scope>
    <source>
        <strain evidence="2 3">BS26</strain>
    </source>
</reference>
<dbReference type="OrthoDB" id="9808374at2"/>
<accession>A0A1A9I9P0</accession>
<proteinExistence type="predicted"/>
<feature type="chain" id="PRO_5008390074" description="Asparagine synthetase B" evidence="1">
    <location>
        <begin position="20"/>
        <end position="170"/>
    </location>
</feature>
<gene>
    <name evidence="2" type="ORF">A8C56_19685</name>
</gene>
<dbReference type="InterPro" id="IPR021314">
    <property type="entry name" value="DUF2911"/>
</dbReference>
<sequence length="170" mass="18527">MKKFLFIFIAIAFVMGASAQDAAKKPASPPASVTKKTASGVTITIDYSQPSVKGRTIGKDLEPKDGQVWRAGANKTTLFEIDKDVTIEGKPLPAGKYGLHVLTNNGDWTFIFSKKWDQWGTEYAEADDALRVTVKAAKAAKFTETLTYLVGENGKVSLLWGDYVATFTVK</sequence>
<dbReference type="KEGG" id="nia:A8C56_19685"/>
<evidence type="ECO:0000256" key="1">
    <source>
        <dbReference type="SAM" id="SignalP"/>
    </source>
</evidence>
<dbReference type="STRING" id="1176587.A8C56_19685"/>
<dbReference type="EMBL" id="CP015772">
    <property type="protein sequence ID" value="ANH84075.1"/>
    <property type="molecule type" value="Genomic_DNA"/>
</dbReference>
<dbReference type="RefSeq" id="WP_067762306.1">
    <property type="nucleotide sequence ID" value="NZ_CP015772.1"/>
</dbReference>
<dbReference type="AlphaFoldDB" id="A0A1A9I9P0"/>
<keyword evidence="1" id="KW-0732">Signal</keyword>
<evidence type="ECO:0000313" key="3">
    <source>
        <dbReference type="Proteomes" id="UP000077667"/>
    </source>
</evidence>
<evidence type="ECO:0008006" key="4">
    <source>
        <dbReference type="Google" id="ProtNLM"/>
    </source>
</evidence>
<dbReference type="Pfam" id="PF11138">
    <property type="entry name" value="DUF2911"/>
    <property type="match status" value="1"/>
</dbReference>
<feature type="signal peptide" evidence="1">
    <location>
        <begin position="1"/>
        <end position="19"/>
    </location>
</feature>
<protein>
    <recommendedName>
        <fullName evidence="4">Asparagine synthetase B</fullName>
    </recommendedName>
</protein>
<name>A0A1A9I9P0_9BACT</name>
<organism evidence="2 3">
    <name type="scientific">Niabella ginsenosidivorans</name>
    <dbReference type="NCBI Taxonomy" id="1176587"/>
    <lineage>
        <taxon>Bacteria</taxon>
        <taxon>Pseudomonadati</taxon>
        <taxon>Bacteroidota</taxon>
        <taxon>Chitinophagia</taxon>
        <taxon>Chitinophagales</taxon>
        <taxon>Chitinophagaceae</taxon>
        <taxon>Niabella</taxon>
    </lineage>
</organism>
<dbReference type="Proteomes" id="UP000077667">
    <property type="component" value="Chromosome"/>
</dbReference>